<reference evidence="2" key="1">
    <citation type="submission" date="2016-10" db="EMBL/GenBank/DDBJ databases">
        <authorList>
            <person name="Varghese N."/>
            <person name="Submissions S."/>
        </authorList>
    </citation>
    <scope>NUCLEOTIDE SEQUENCE [LARGE SCALE GENOMIC DNA]</scope>
    <source>
        <strain evidence="2">DSM 26893</strain>
    </source>
</reference>
<keyword evidence="2" id="KW-1185">Reference proteome</keyword>
<name>A0A1H8EMV1_9RHOB</name>
<evidence type="ECO:0000313" key="1">
    <source>
        <dbReference type="EMBL" id="SEN20772.1"/>
    </source>
</evidence>
<sequence>MRLMGRLDRLAHRRALRHWTRVGRDAAALDPEVLGKLGDKARGLRGALDQVIAAAERSTTPVSGQLAPAAADDWTWRPAAWEAAQPGATLVAPATGTPLGTTLKLFHDCTDPTFSARQELSPPRPPKIALECFQFDGSFLSLVMDLPDHGLTDLKRHHIIEVRMCARRERPIEMLARLNLRHGLNTEQIVHEMAPVPEAEDTWGLAFDMAYAGIDQARISGAWIDLIFDSPAMNRIVIQDLLVTRRVRSEV</sequence>
<dbReference type="Pfam" id="PF20086">
    <property type="entry name" value="DUF6478"/>
    <property type="match status" value="1"/>
</dbReference>
<dbReference type="EMBL" id="FOCM01000003">
    <property type="protein sequence ID" value="SEN20772.1"/>
    <property type="molecule type" value="Genomic_DNA"/>
</dbReference>
<organism evidence="1 2">
    <name type="scientific">Palleronia pelagia</name>
    <dbReference type="NCBI Taxonomy" id="387096"/>
    <lineage>
        <taxon>Bacteria</taxon>
        <taxon>Pseudomonadati</taxon>
        <taxon>Pseudomonadota</taxon>
        <taxon>Alphaproteobacteria</taxon>
        <taxon>Rhodobacterales</taxon>
        <taxon>Roseobacteraceae</taxon>
        <taxon>Palleronia</taxon>
    </lineage>
</organism>
<proteinExistence type="predicted"/>
<dbReference type="InterPro" id="IPR045514">
    <property type="entry name" value="DUF6478"/>
</dbReference>
<dbReference type="Proteomes" id="UP000199372">
    <property type="component" value="Unassembled WGS sequence"/>
</dbReference>
<dbReference type="OrthoDB" id="7827015at2"/>
<protein>
    <submittedName>
        <fullName evidence="1">Uncharacterized protein</fullName>
    </submittedName>
</protein>
<gene>
    <name evidence="1" type="ORF">SAMN04488011_10332</name>
</gene>
<dbReference type="AlphaFoldDB" id="A0A1H8EMV1"/>
<accession>A0A1H8EMV1</accession>
<evidence type="ECO:0000313" key="2">
    <source>
        <dbReference type="Proteomes" id="UP000199372"/>
    </source>
</evidence>